<evidence type="ECO:0000259" key="2">
    <source>
        <dbReference type="Pfam" id="PF13463"/>
    </source>
</evidence>
<proteinExistence type="predicted"/>
<dbReference type="EMBL" id="BTFW01000001">
    <property type="protein sequence ID" value="GMM61858.1"/>
    <property type="molecule type" value="Genomic_DNA"/>
</dbReference>
<organism evidence="3 4">
    <name type="scientific">Novosphingobium pituita</name>
    <dbReference type="NCBI Taxonomy" id="3056842"/>
    <lineage>
        <taxon>Bacteria</taxon>
        <taxon>Pseudomonadati</taxon>
        <taxon>Pseudomonadota</taxon>
        <taxon>Alphaproteobacteria</taxon>
        <taxon>Sphingomonadales</taxon>
        <taxon>Sphingomonadaceae</taxon>
        <taxon>Novosphingobium</taxon>
    </lineage>
</organism>
<feature type="region of interest" description="Disordered" evidence="1">
    <location>
        <begin position="248"/>
        <end position="269"/>
    </location>
</feature>
<dbReference type="Pfam" id="PF13463">
    <property type="entry name" value="HTH_27"/>
    <property type="match status" value="1"/>
</dbReference>
<sequence>MGQSAARFDFGQANSLISGPVSGGGSSPRALEGAWGQDWGSTPGGDGAYGRGPGMAAVAVSIFADRGYLRAEIAEDATAAGLHVARSSTLESLLERSPDNDRGGAANGGLGAPSNDRGPDALVPGDLVLVDCPVIEGAGLAALAWLAMHVGQRGAQLVVSTSIGALDDVFGCLDQSEAQILVNPSRAERVIALGRMLARTGNRVRELGEEDRLTLLRLTEQVTTIAARLEQLSLGGADVESPSAFRFQGEADSAPRVDEGSDRLVRTARPPLPDPRLIRKIIRQRQVRARYFEGDLFADPAWDMLLDLTAARVEHVRVSVTSLCIASGVPPTTALRWIGQMTEAGLLQRVDDETDRRRAFITLTDKAADAMARYFAELGSGSGTLV</sequence>
<evidence type="ECO:0000313" key="3">
    <source>
        <dbReference type="EMBL" id="GMM61858.1"/>
    </source>
</evidence>
<dbReference type="SUPFAM" id="SSF46785">
    <property type="entry name" value="Winged helix' DNA-binding domain"/>
    <property type="match status" value="1"/>
</dbReference>
<dbReference type="Gene3D" id="1.10.10.10">
    <property type="entry name" value="Winged helix-like DNA-binding domain superfamily/Winged helix DNA-binding domain"/>
    <property type="match status" value="1"/>
</dbReference>
<gene>
    <name evidence="3" type="ORF">NUTIK01_26350</name>
</gene>
<comment type="caution">
    <text evidence="3">The sequence shown here is derived from an EMBL/GenBank/DDBJ whole genome shotgun (WGS) entry which is preliminary data.</text>
</comment>
<reference evidence="3 4" key="1">
    <citation type="submission" date="2023-06" db="EMBL/GenBank/DDBJ databases">
        <title>Draft genome sequence of Novosphingobium sp. strain IK01.</title>
        <authorList>
            <person name="Hatamoto M."/>
            <person name="Ikarashi T."/>
            <person name="Yamaguchi T."/>
        </authorList>
    </citation>
    <scope>NUCLEOTIDE SEQUENCE [LARGE SCALE GENOMIC DNA]</scope>
    <source>
        <strain evidence="3 4">IK01</strain>
    </source>
</reference>
<evidence type="ECO:0000256" key="1">
    <source>
        <dbReference type="SAM" id="MobiDB-lite"/>
    </source>
</evidence>
<dbReference type="Proteomes" id="UP001187221">
    <property type="component" value="Unassembled WGS sequence"/>
</dbReference>
<feature type="compositionally biased region" description="Basic and acidic residues" evidence="1">
    <location>
        <begin position="253"/>
        <end position="265"/>
    </location>
</feature>
<name>A0ABQ6P9F6_9SPHN</name>
<feature type="region of interest" description="Disordered" evidence="1">
    <location>
        <begin position="17"/>
        <end position="47"/>
    </location>
</feature>
<dbReference type="InterPro" id="IPR036390">
    <property type="entry name" value="WH_DNA-bd_sf"/>
</dbReference>
<dbReference type="InterPro" id="IPR036388">
    <property type="entry name" value="WH-like_DNA-bd_sf"/>
</dbReference>
<keyword evidence="4" id="KW-1185">Reference proteome</keyword>
<feature type="domain" description="HTH marR-type" evidence="2">
    <location>
        <begin position="332"/>
        <end position="367"/>
    </location>
</feature>
<feature type="region of interest" description="Disordered" evidence="1">
    <location>
        <begin position="95"/>
        <end position="117"/>
    </location>
</feature>
<protein>
    <recommendedName>
        <fullName evidence="2">HTH marR-type domain-containing protein</fullName>
    </recommendedName>
</protein>
<dbReference type="InterPro" id="IPR000835">
    <property type="entry name" value="HTH_MarR-typ"/>
</dbReference>
<accession>A0ABQ6P9F6</accession>
<evidence type="ECO:0000313" key="4">
    <source>
        <dbReference type="Proteomes" id="UP001187221"/>
    </source>
</evidence>